<name>A0A8E2JRR8_9PEZI</name>
<sequence>DDPAASFIGRTPINRSVGSPETFSRARDWISECDNQHKNCPKLESVILPTRLIDVSVPGKPFLYVSGLEETGAYASLSYCWGGPQPFKTTLENIEEYQKILPESELPQTIRDAITASHQLGFQFLWIDSLCIIQNSSTDVEKEIARMQEIYKNSAVTIAAANADKCSDGFLYERPSSSLEFCIPFPCGEDGQGAVFLRDWDVGKWREPLSERAWTFQEMTLSPRVLIYGAKQLYWRCPTAFYADGGDMTWDNYCDRTSTSTLQSTWTFFKENLRPKEPSYSLTDGKRRRSWINIVNDYTRRKLSVQDDKLLALSGIATEFHNSFGWSYLAGLWKESLTDDLMWRRAKPDPDLHPLSYRAPSWSWVSCYGAISYDDPNEAFYDGHVKRSYVMARRVVAEIISCQTSLFSTDVPFGRVIDGKLTLRAPLKHAEMECLTDYIGSLVGSGSTASTNMGNAERPSVGHVWLDGPKGVNKEQQSPISQDKKRSSSPVFCLIVQFKGKSDTEMFAQGLVLKQVSAEDDSQGQLYRRVGLFECSDSVEEAFFENCPEHTVVII</sequence>
<reference evidence="2 3" key="1">
    <citation type="journal article" date="2016" name="Nat. Commun.">
        <title>Ectomycorrhizal ecology is imprinted in the genome of the dominant symbiotic fungus Cenococcum geophilum.</title>
        <authorList>
            <consortium name="DOE Joint Genome Institute"/>
            <person name="Peter M."/>
            <person name="Kohler A."/>
            <person name="Ohm R.A."/>
            <person name="Kuo A."/>
            <person name="Krutzmann J."/>
            <person name="Morin E."/>
            <person name="Arend M."/>
            <person name="Barry K.W."/>
            <person name="Binder M."/>
            <person name="Choi C."/>
            <person name="Clum A."/>
            <person name="Copeland A."/>
            <person name="Grisel N."/>
            <person name="Haridas S."/>
            <person name="Kipfer T."/>
            <person name="LaButti K."/>
            <person name="Lindquist E."/>
            <person name="Lipzen A."/>
            <person name="Maire R."/>
            <person name="Meier B."/>
            <person name="Mihaltcheva S."/>
            <person name="Molinier V."/>
            <person name="Murat C."/>
            <person name="Poggeler S."/>
            <person name="Quandt C.A."/>
            <person name="Sperisen C."/>
            <person name="Tritt A."/>
            <person name="Tisserant E."/>
            <person name="Crous P.W."/>
            <person name="Henrissat B."/>
            <person name="Nehls U."/>
            <person name="Egli S."/>
            <person name="Spatafora J.W."/>
            <person name="Grigoriev I.V."/>
            <person name="Martin F.M."/>
        </authorList>
    </citation>
    <scope>NUCLEOTIDE SEQUENCE [LARGE SCALE GENOMIC DNA]</scope>
    <source>
        <strain evidence="2 3">CBS 207.34</strain>
    </source>
</reference>
<evidence type="ECO:0000259" key="1">
    <source>
        <dbReference type="Pfam" id="PF06985"/>
    </source>
</evidence>
<evidence type="ECO:0000313" key="3">
    <source>
        <dbReference type="Proteomes" id="UP000250140"/>
    </source>
</evidence>
<gene>
    <name evidence="2" type="ORF">AOQ84DRAFT_410274</name>
</gene>
<dbReference type="AlphaFoldDB" id="A0A8E2JRR8"/>
<accession>A0A8E2JRR8</accession>
<dbReference type="EMBL" id="KV749992">
    <property type="protein sequence ID" value="OCL06724.1"/>
    <property type="molecule type" value="Genomic_DNA"/>
</dbReference>
<dbReference type="PANTHER" id="PTHR33112">
    <property type="entry name" value="DOMAIN PROTEIN, PUTATIVE-RELATED"/>
    <property type="match status" value="1"/>
</dbReference>
<organism evidence="2 3">
    <name type="scientific">Glonium stellatum</name>
    <dbReference type="NCBI Taxonomy" id="574774"/>
    <lineage>
        <taxon>Eukaryota</taxon>
        <taxon>Fungi</taxon>
        <taxon>Dikarya</taxon>
        <taxon>Ascomycota</taxon>
        <taxon>Pezizomycotina</taxon>
        <taxon>Dothideomycetes</taxon>
        <taxon>Pleosporomycetidae</taxon>
        <taxon>Gloniales</taxon>
        <taxon>Gloniaceae</taxon>
        <taxon>Glonium</taxon>
    </lineage>
</organism>
<dbReference type="OrthoDB" id="5125733at2759"/>
<keyword evidence="3" id="KW-1185">Reference proteome</keyword>
<dbReference type="Proteomes" id="UP000250140">
    <property type="component" value="Unassembled WGS sequence"/>
</dbReference>
<dbReference type="InterPro" id="IPR010730">
    <property type="entry name" value="HET"/>
</dbReference>
<feature type="non-terminal residue" evidence="2">
    <location>
        <position position="1"/>
    </location>
</feature>
<feature type="domain" description="Heterokaryon incompatibility" evidence="1">
    <location>
        <begin position="74"/>
        <end position="218"/>
    </location>
</feature>
<dbReference type="Pfam" id="PF06985">
    <property type="entry name" value="HET"/>
    <property type="match status" value="1"/>
</dbReference>
<dbReference type="PANTHER" id="PTHR33112:SF16">
    <property type="entry name" value="HETEROKARYON INCOMPATIBILITY DOMAIN-CONTAINING PROTEIN"/>
    <property type="match status" value="1"/>
</dbReference>
<proteinExistence type="predicted"/>
<evidence type="ECO:0000313" key="2">
    <source>
        <dbReference type="EMBL" id="OCL06724.1"/>
    </source>
</evidence>
<protein>
    <submittedName>
        <fullName evidence="2">HET-domain-containing protein</fullName>
    </submittedName>
</protein>